<dbReference type="InterPro" id="IPR000700">
    <property type="entry name" value="PAS-assoc_C"/>
</dbReference>
<dbReference type="Proteomes" id="UP000256845">
    <property type="component" value="Unassembled WGS sequence"/>
</dbReference>
<dbReference type="CDD" id="cd00082">
    <property type="entry name" value="HisKA"/>
    <property type="match status" value="1"/>
</dbReference>
<evidence type="ECO:0000313" key="13">
    <source>
        <dbReference type="Proteomes" id="UP000256845"/>
    </source>
</evidence>
<feature type="domain" description="Histidine kinase" evidence="9">
    <location>
        <begin position="286"/>
        <end position="507"/>
    </location>
</feature>
<comment type="caution">
    <text evidence="12">The sequence shown here is derived from an EMBL/GenBank/DDBJ whole genome shotgun (WGS) entry which is preliminary data.</text>
</comment>
<sequence>MEAHGHIPETEAIGTKLSVLFPDHEAQGLCGIIDQVIEKGKEVTLPDNLQGVGLPLFTKQSCDPRNGRMRQKIHLSPCGAPQTDPEDRGQDSRSEPGEYCLIQIHDMGAPLTDNKPPVDEEEPDRYQTILSDQPTIIFRFDRHGTISYANRNFADFVGRPLSELHNARLEDVLPREFSERLTGSLAKLHWQHPITIEEFCHIEQDGRRQWYQWVDRCLCDEHGEIIEYQSVGEDISDLKETHRALEESRLQIEEQADLLRTLNKKYLAEKIAAEEANKSKTHFLAHMSHELRTPLNAIIGFSELLKQQALGPLTPPDYQEYATIIHDSGNDLLTLVNNILDLSRLEANRMALDIHPVDLQNTVESAMKMLAGLANENKITLDFTIKNPIESLMADGPALKRMIVNLLSNAIKFTAEGGTVELAYDRDEDNVTYISVSDTGVGMTEEDIRQALQPFRQVSHGLSRKYDGSGLGLPLVRSLAEMHQGKMTIESEKGKGTRVTLIFPPYQPPKPDSHIPRPKLQQGPKPPEEAESQEEAEPSKQTRHSSFF</sequence>
<evidence type="ECO:0000313" key="12">
    <source>
        <dbReference type="EMBL" id="RED54393.1"/>
    </source>
</evidence>
<evidence type="ECO:0000256" key="5">
    <source>
        <dbReference type="ARBA" id="ARBA00022777"/>
    </source>
</evidence>
<dbReference type="SUPFAM" id="SSF47384">
    <property type="entry name" value="Homodimeric domain of signal transducing histidine kinase"/>
    <property type="match status" value="1"/>
</dbReference>
<evidence type="ECO:0000256" key="4">
    <source>
        <dbReference type="ARBA" id="ARBA00022679"/>
    </source>
</evidence>
<dbReference type="Gene3D" id="1.10.287.130">
    <property type="match status" value="1"/>
</dbReference>
<evidence type="ECO:0000256" key="2">
    <source>
        <dbReference type="ARBA" id="ARBA00012438"/>
    </source>
</evidence>
<dbReference type="Pfam" id="PF02518">
    <property type="entry name" value="HATPase_c"/>
    <property type="match status" value="1"/>
</dbReference>
<feature type="coiled-coil region" evidence="7">
    <location>
        <begin position="235"/>
        <end position="265"/>
    </location>
</feature>
<dbReference type="InterPro" id="IPR013656">
    <property type="entry name" value="PAS_4"/>
</dbReference>
<organism evidence="12 13">
    <name type="scientific">Aestuariispira insulae</name>
    <dbReference type="NCBI Taxonomy" id="1461337"/>
    <lineage>
        <taxon>Bacteria</taxon>
        <taxon>Pseudomonadati</taxon>
        <taxon>Pseudomonadota</taxon>
        <taxon>Alphaproteobacteria</taxon>
        <taxon>Rhodospirillales</taxon>
        <taxon>Kiloniellaceae</taxon>
        <taxon>Aestuariispira</taxon>
    </lineage>
</organism>
<gene>
    <name evidence="12" type="ORF">DFP90_1011196</name>
</gene>
<dbReference type="SMART" id="SM00387">
    <property type="entry name" value="HATPase_c"/>
    <property type="match status" value="1"/>
</dbReference>
<feature type="domain" description="PAC" evidence="11">
    <location>
        <begin position="195"/>
        <end position="247"/>
    </location>
</feature>
<evidence type="ECO:0000256" key="1">
    <source>
        <dbReference type="ARBA" id="ARBA00000085"/>
    </source>
</evidence>
<dbReference type="PANTHER" id="PTHR43711">
    <property type="entry name" value="TWO-COMPONENT HISTIDINE KINASE"/>
    <property type="match status" value="1"/>
</dbReference>
<dbReference type="InterPro" id="IPR036097">
    <property type="entry name" value="HisK_dim/P_sf"/>
</dbReference>
<dbReference type="SMART" id="SM00091">
    <property type="entry name" value="PAS"/>
    <property type="match status" value="1"/>
</dbReference>
<dbReference type="AlphaFoldDB" id="A0A3D9HY23"/>
<dbReference type="GO" id="GO:0000155">
    <property type="term" value="F:phosphorelay sensor kinase activity"/>
    <property type="evidence" value="ECO:0007669"/>
    <property type="project" value="InterPro"/>
</dbReference>
<dbReference type="PROSITE" id="PS50109">
    <property type="entry name" value="HIS_KIN"/>
    <property type="match status" value="1"/>
</dbReference>
<proteinExistence type="predicted"/>
<keyword evidence="13" id="KW-1185">Reference proteome</keyword>
<dbReference type="FunFam" id="1.10.287.130:FF:000001">
    <property type="entry name" value="Two-component sensor histidine kinase"/>
    <property type="match status" value="1"/>
</dbReference>
<reference evidence="12 13" key="1">
    <citation type="submission" date="2018-07" db="EMBL/GenBank/DDBJ databases">
        <title>Genomic Encyclopedia of Type Strains, Phase III (KMG-III): the genomes of soil and plant-associated and newly described type strains.</title>
        <authorList>
            <person name="Whitman W."/>
        </authorList>
    </citation>
    <scope>NUCLEOTIDE SEQUENCE [LARGE SCALE GENOMIC DNA]</scope>
    <source>
        <strain evidence="12 13">CECT 8488</strain>
    </source>
</reference>
<dbReference type="SUPFAM" id="SSF55874">
    <property type="entry name" value="ATPase domain of HSP90 chaperone/DNA topoisomerase II/histidine kinase"/>
    <property type="match status" value="1"/>
</dbReference>
<evidence type="ECO:0000256" key="6">
    <source>
        <dbReference type="ARBA" id="ARBA00023012"/>
    </source>
</evidence>
<dbReference type="PROSITE" id="PS50112">
    <property type="entry name" value="PAS"/>
    <property type="match status" value="1"/>
</dbReference>
<evidence type="ECO:0000259" key="10">
    <source>
        <dbReference type="PROSITE" id="PS50112"/>
    </source>
</evidence>
<dbReference type="Pfam" id="PF08448">
    <property type="entry name" value="PAS_4"/>
    <property type="match status" value="1"/>
</dbReference>
<keyword evidence="5" id="KW-0418">Kinase</keyword>
<keyword evidence="6" id="KW-0902">Two-component regulatory system</keyword>
<dbReference type="PANTHER" id="PTHR43711:SF26">
    <property type="entry name" value="SENSOR HISTIDINE KINASE RCSC"/>
    <property type="match status" value="1"/>
</dbReference>
<dbReference type="InterPro" id="IPR035965">
    <property type="entry name" value="PAS-like_dom_sf"/>
</dbReference>
<dbReference type="InterPro" id="IPR005467">
    <property type="entry name" value="His_kinase_dom"/>
</dbReference>
<dbReference type="InterPro" id="IPR003594">
    <property type="entry name" value="HATPase_dom"/>
</dbReference>
<dbReference type="Gene3D" id="3.30.565.10">
    <property type="entry name" value="Histidine kinase-like ATPase, C-terminal domain"/>
    <property type="match status" value="1"/>
</dbReference>
<evidence type="ECO:0000259" key="11">
    <source>
        <dbReference type="PROSITE" id="PS50113"/>
    </source>
</evidence>
<dbReference type="InterPro" id="IPR003661">
    <property type="entry name" value="HisK_dim/P_dom"/>
</dbReference>
<protein>
    <recommendedName>
        <fullName evidence="2">histidine kinase</fullName>
        <ecNumber evidence="2">2.7.13.3</ecNumber>
    </recommendedName>
</protein>
<dbReference type="EC" id="2.7.13.3" evidence="2"/>
<dbReference type="InterPro" id="IPR000014">
    <property type="entry name" value="PAS"/>
</dbReference>
<evidence type="ECO:0000259" key="9">
    <source>
        <dbReference type="PROSITE" id="PS50109"/>
    </source>
</evidence>
<dbReference type="Gene3D" id="3.30.450.20">
    <property type="entry name" value="PAS domain"/>
    <property type="match status" value="1"/>
</dbReference>
<name>A0A3D9HY23_9PROT</name>
<keyword evidence="7" id="KW-0175">Coiled coil</keyword>
<dbReference type="Pfam" id="PF00512">
    <property type="entry name" value="HisKA"/>
    <property type="match status" value="1"/>
</dbReference>
<keyword evidence="3" id="KW-0597">Phosphoprotein</keyword>
<accession>A0A3D9HY23</accession>
<dbReference type="SMART" id="SM00388">
    <property type="entry name" value="HisKA"/>
    <property type="match status" value="1"/>
</dbReference>
<evidence type="ECO:0000256" key="8">
    <source>
        <dbReference type="SAM" id="MobiDB-lite"/>
    </source>
</evidence>
<dbReference type="CDD" id="cd00130">
    <property type="entry name" value="PAS"/>
    <property type="match status" value="1"/>
</dbReference>
<dbReference type="SUPFAM" id="SSF55785">
    <property type="entry name" value="PYP-like sensor domain (PAS domain)"/>
    <property type="match status" value="1"/>
</dbReference>
<dbReference type="CDD" id="cd16922">
    <property type="entry name" value="HATPase_EvgS-ArcB-TorS-like"/>
    <property type="match status" value="1"/>
</dbReference>
<evidence type="ECO:0000256" key="3">
    <source>
        <dbReference type="ARBA" id="ARBA00022553"/>
    </source>
</evidence>
<dbReference type="InterPro" id="IPR050736">
    <property type="entry name" value="Sensor_HK_Regulatory"/>
</dbReference>
<feature type="region of interest" description="Disordered" evidence="8">
    <location>
        <begin position="73"/>
        <end position="95"/>
    </location>
</feature>
<dbReference type="InterPro" id="IPR036890">
    <property type="entry name" value="HATPase_C_sf"/>
</dbReference>
<feature type="domain" description="PAS" evidence="10">
    <location>
        <begin position="122"/>
        <end position="164"/>
    </location>
</feature>
<dbReference type="EMBL" id="QRDW01000001">
    <property type="protein sequence ID" value="RED54393.1"/>
    <property type="molecule type" value="Genomic_DNA"/>
</dbReference>
<keyword evidence="4" id="KW-0808">Transferase</keyword>
<evidence type="ECO:0000256" key="7">
    <source>
        <dbReference type="SAM" id="Coils"/>
    </source>
</evidence>
<dbReference type="NCBIfam" id="TIGR00229">
    <property type="entry name" value="sensory_box"/>
    <property type="match status" value="1"/>
</dbReference>
<comment type="catalytic activity">
    <reaction evidence="1">
        <text>ATP + protein L-histidine = ADP + protein N-phospho-L-histidine.</text>
        <dbReference type="EC" id="2.7.13.3"/>
    </reaction>
</comment>
<dbReference type="PROSITE" id="PS50113">
    <property type="entry name" value="PAC"/>
    <property type="match status" value="1"/>
</dbReference>
<feature type="region of interest" description="Disordered" evidence="8">
    <location>
        <begin position="503"/>
        <end position="548"/>
    </location>
</feature>
<dbReference type="InterPro" id="IPR004358">
    <property type="entry name" value="Sig_transdc_His_kin-like_C"/>
</dbReference>
<dbReference type="PRINTS" id="PR00344">
    <property type="entry name" value="BCTRLSENSOR"/>
</dbReference>
<feature type="compositionally biased region" description="Basic and acidic residues" evidence="8">
    <location>
        <begin position="85"/>
        <end position="95"/>
    </location>
</feature>